<evidence type="ECO:0000313" key="7">
    <source>
        <dbReference type="Proteomes" id="UP000663852"/>
    </source>
</evidence>
<keyword evidence="1" id="KW-0479">Metal-binding</keyword>
<keyword evidence="6" id="KW-1185">Reference proteome</keyword>
<dbReference type="SUPFAM" id="SSF57756">
    <property type="entry name" value="Retrovirus zinc finger-like domains"/>
    <property type="match status" value="1"/>
</dbReference>
<dbReference type="Pfam" id="PF03732">
    <property type="entry name" value="Retrotrans_gag"/>
    <property type="match status" value="1"/>
</dbReference>
<keyword evidence="1" id="KW-0862">Zinc</keyword>
<dbReference type="OrthoDB" id="10052890at2759"/>
<evidence type="ECO:0000256" key="1">
    <source>
        <dbReference type="PROSITE-ProRule" id="PRU00047"/>
    </source>
</evidence>
<evidence type="ECO:0000256" key="2">
    <source>
        <dbReference type="SAM" id="MobiDB-lite"/>
    </source>
</evidence>
<dbReference type="InterPro" id="IPR005162">
    <property type="entry name" value="Retrotrans_gag_dom"/>
</dbReference>
<dbReference type="GO" id="GO:0008270">
    <property type="term" value="F:zinc ion binding"/>
    <property type="evidence" value="ECO:0007669"/>
    <property type="project" value="UniProtKB-KW"/>
</dbReference>
<proteinExistence type="predicted"/>
<evidence type="ECO:0000313" key="5">
    <source>
        <dbReference type="EMBL" id="CAF1477599.1"/>
    </source>
</evidence>
<dbReference type="PANTHER" id="PTHR33194:SF4">
    <property type="entry name" value="CCHC-TYPE DOMAIN-CONTAINING PROTEIN"/>
    <property type="match status" value="1"/>
</dbReference>
<name>A0A815LW41_ADIRI</name>
<accession>A0A815LW41</accession>
<feature type="compositionally biased region" description="Polar residues" evidence="2">
    <location>
        <begin position="34"/>
        <end position="43"/>
    </location>
</feature>
<dbReference type="AlphaFoldDB" id="A0A815LW41"/>
<feature type="domain" description="CCHC-type" evidence="3">
    <location>
        <begin position="352"/>
        <end position="367"/>
    </location>
</feature>
<evidence type="ECO:0000313" key="4">
    <source>
        <dbReference type="EMBL" id="CAF1414737.1"/>
    </source>
</evidence>
<dbReference type="Proteomes" id="UP000663828">
    <property type="component" value="Unassembled WGS sequence"/>
</dbReference>
<feature type="region of interest" description="Disordered" evidence="2">
    <location>
        <begin position="308"/>
        <end position="346"/>
    </location>
</feature>
<dbReference type="EMBL" id="CAJNOJ010000355">
    <property type="protein sequence ID" value="CAF1414737.1"/>
    <property type="molecule type" value="Genomic_DNA"/>
</dbReference>
<dbReference type="Gene3D" id="4.10.60.10">
    <property type="entry name" value="Zinc finger, CCHC-type"/>
    <property type="match status" value="1"/>
</dbReference>
<dbReference type="GO" id="GO:0003676">
    <property type="term" value="F:nucleic acid binding"/>
    <property type="evidence" value="ECO:0007669"/>
    <property type="project" value="InterPro"/>
</dbReference>
<keyword evidence="1" id="KW-0863">Zinc-finger</keyword>
<feature type="region of interest" description="Disordered" evidence="2">
    <location>
        <begin position="1"/>
        <end position="47"/>
    </location>
</feature>
<dbReference type="Proteomes" id="UP000663852">
    <property type="component" value="Unassembled WGS sequence"/>
</dbReference>
<feature type="compositionally biased region" description="Polar residues" evidence="2">
    <location>
        <begin position="1"/>
        <end position="27"/>
    </location>
</feature>
<comment type="caution">
    <text evidence="4">The sequence shown here is derived from an EMBL/GenBank/DDBJ whole genome shotgun (WGS) entry which is preliminary data.</text>
</comment>
<dbReference type="PROSITE" id="PS50158">
    <property type="entry name" value="ZF_CCHC"/>
    <property type="match status" value="1"/>
</dbReference>
<protein>
    <recommendedName>
        <fullName evidence="3">CCHC-type domain-containing protein</fullName>
    </recommendedName>
</protein>
<evidence type="ECO:0000313" key="6">
    <source>
        <dbReference type="Proteomes" id="UP000663828"/>
    </source>
</evidence>
<organism evidence="4 7">
    <name type="scientific">Adineta ricciae</name>
    <name type="common">Rotifer</name>
    <dbReference type="NCBI Taxonomy" id="249248"/>
    <lineage>
        <taxon>Eukaryota</taxon>
        <taxon>Metazoa</taxon>
        <taxon>Spiralia</taxon>
        <taxon>Gnathifera</taxon>
        <taxon>Rotifera</taxon>
        <taxon>Eurotatoria</taxon>
        <taxon>Bdelloidea</taxon>
        <taxon>Adinetida</taxon>
        <taxon>Adinetidae</taxon>
        <taxon>Adineta</taxon>
    </lineage>
</organism>
<sequence length="384" mass="44677">MAHQYPTRSKSASNQASQPSVVMSSNNQHDELSLTASSSTKTENSSRDFVQELDLHSRPEQESQKANTNIRTIALNSMNIPRQLATNNSTIPSIQYVINIDPLQKMKEIVKSFSGNPEDDASKWLASINHFFGIIRLPGDKDELCLQYGPAFLRTNSYRWWTETKSFVDSWSCFKQLFIEQFGEKNEYLLEEQVNQRKRLPNEPVMKYYYDMMELCNKCDPTMLDKQKIRKLILGLRLSLYQEAIKNDYSTPKEFLNKVQQLENIQKLMEMRQVSKDQGSYTSSHHYYDHHPVYDSYHYYPASEQPSPFDSHYQYQNNNSPAVPSNTNFQQFQNSRSSAQSNKSTNMKDIQCYQCRGWGHYARTCPQKNNTMSSSSISQQQKKQ</sequence>
<evidence type="ECO:0000259" key="3">
    <source>
        <dbReference type="PROSITE" id="PS50158"/>
    </source>
</evidence>
<dbReference type="InterPro" id="IPR036875">
    <property type="entry name" value="Znf_CCHC_sf"/>
</dbReference>
<dbReference type="InterPro" id="IPR001878">
    <property type="entry name" value="Znf_CCHC"/>
</dbReference>
<reference evidence="4" key="1">
    <citation type="submission" date="2021-02" db="EMBL/GenBank/DDBJ databases">
        <authorList>
            <person name="Nowell W R."/>
        </authorList>
    </citation>
    <scope>NUCLEOTIDE SEQUENCE</scope>
</reference>
<gene>
    <name evidence="4" type="ORF">EDS130_LOCUS37001</name>
    <name evidence="5" type="ORF">XAT740_LOCUS38344</name>
</gene>
<dbReference type="EMBL" id="CAJNOR010004130">
    <property type="protein sequence ID" value="CAF1477599.1"/>
    <property type="molecule type" value="Genomic_DNA"/>
</dbReference>
<dbReference type="PANTHER" id="PTHR33194">
    <property type="entry name" value="ZINC KNUCKLE DOMAINCONTAINING PROTEIN"/>
    <property type="match status" value="1"/>
</dbReference>